<dbReference type="Gene3D" id="1.20.1420.30">
    <property type="entry name" value="NCX, central ion-binding region"/>
    <property type="match status" value="1"/>
</dbReference>
<dbReference type="PANTHER" id="PTHR31503:SF22">
    <property type="entry name" value="VACUOLAR CALCIUM ION TRANSPORTER"/>
    <property type="match status" value="1"/>
</dbReference>
<evidence type="ECO:0000256" key="6">
    <source>
        <dbReference type="ARBA" id="ARBA00023065"/>
    </source>
</evidence>
<evidence type="ECO:0000313" key="10">
    <source>
        <dbReference type="EMBL" id="CAG8531119.1"/>
    </source>
</evidence>
<gene>
    <name evidence="10" type="ORF">GMARGA_LOCUS3626</name>
</gene>
<feature type="domain" description="Sodium/calcium exchanger membrane region" evidence="9">
    <location>
        <begin position="175"/>
        <end position="286"/>
    </location>
</feature>
<comment type="caution">
    <text evidence="10">The sequence shown here is derived from an EMBL/GenBank/DDBJ whole genome shotgun (WGS) entry which is preliminary data.</text>
</comment>
<evidence type="ECO:0000256" key="7">
    <source>
        <dbReference type="ARBA" id="ARBA00023136"/>
    </source>
</evidence>
<dbReference type="Pfam" id="PF01699">
    <property type="entry name" value="Na_Ca_ex"/>
    <property type="match status" value="2"/>
</dbReference>
<organism evidence="10 11">
    <name type="scientific">Gigaspora margarita</name>
    <dbReference type="NCBI Taxonomy" id="4874"/>
    <lineage>
        <taxon>Eukaryota</taxon>
        <taxon>Fungi</taxon>
        <taxon>Fungi incertae sedis</taxon>
        <taxon>Mucoromycota</taxon>
        <taxon>Glomeromycotina</taxon>
        <taxon>Glomeromycetes</taxon>
        <taxon>Diversisporales</taxon>
        <taxon>Gigasporaceae</taxon>
        <taxon>Gigaspora</taxon>
    </lineage>
</organism>
<evidence type="ECO:0000256" key="2">
    <source>
        <dbReference type="ARBA" id="ARBA00008170"/>
    </source>
</evidence>
<comment type="similarity">
    <text evidence="2">Belongs to the Ca(2+):cation antiporter (CaCA) (TC 2.A.19) family.</text>
</comment>
<evidence type="ECO:0000256" key="5">
    <source>
        <dbReference type="ARBA" id="ARBA00022989"/>
    </source>
</evidence>
<feature type="transmembrane region" description="Helical" evidence="8">
    <location>
        <begin position="53"/>
        <end position="72"/>
    </location>
</feature>
<dbReference type="InterPro" id="IPR004713">
    <property type="entry name" value="CaH_exchang"/>
</dbReference>
<evidence type="ECO:0000313" key="11">
    <source>
        <dbReference type="Proteomes" id="UP000789901"/>
    </source>
</evidence>
<dbReference type="InterPro" id="IPR044880">
    <property type="entry name" value="NCX_ion-bd_dom_sf"/>
</dbReference>
<feature type="domain" description="Sodium/calcium exchanger membrane region" evidence="9">
    <location>
        <begin position="26"/>
        <end position="149"/>
    </location>
</feature>
<evidence type="ECO:0000256" key="8">
    <source>
        <dbReference type="SAM" id="Phobius"/>
    </source>
</evidence>
<keyword evidence="7 8" id="KW-0472">Membrane</keyword>
<protein>
    <submittedName>
        <fullName evidence="10">20723_t:CDS:1</fullName>
    </submittedName>
</protein>
<feature type="transmembrane region" description="Helical" evidence="8">
    <location>
        <begin position="125"/>
        <end position="147"/>
    </location>
</feature>
<accession>A0ABM8W5L2</accession>
<dbReference type="EMBL" id="CAJVQB010001327">
    <property type="protein sequence ID" value="CAG8531119.1"/>
    <property type="molecule type" value="Genomic_DNA"/>
</dbReference>
<evidence type="ECO:0000259" key="9">
    <source>
        <dbReference type="Pfam" id="PF01699"/>
    </source>
</evidence>
<keyword evidence="4 8" id="KW-0812">Transmembrane</keyword>
<evidence type="ECO:0000256" key="1">
    <source>
        <dbReference type="ARBA" id="ARBA00004127"/>
    </source>
</evidence>
<comment type="subcellular location">
    <subcellularLocation>
        <location evidence="1">Endomembrane system</location>
        <topology evidence="1">Multi-pass membrane protein</topology>
    </subcellularLocation>
</comment>
<dbReference type="InterPro" id="IPR004837">
    <property type="entry name" value="NaCa_Exmemb"/>
</dbReference>
<dbReference type="Proteomes" id="UP000789901">
    <property type="component" value="Unassembled WGS sequence"/>
</dbReference>
<keyword evidence="11" id="KW-1185">Reference proteome</keyword>
<evidence type="ECO:0000256" key="3">
    <source>
        <dbReference type="ARBA" id="ARBA00022448"/>
    </source>
</evidence>
<keyword evidence="5 8" id="KW-1133">Transmembrane helix</keyword>
<sequence length="302" mass="33532">MSSLTEDKKLFVIKMFKQHVQKKPKLVITITALVNGQIHIVQTAVLGSILFHILLVLGLCFLVGGTKVLRSIEGKKNKLNEIEFDSIAAQSNSSVLTVACISLILPASFSLFVNQSNISTDKSDIILSISYGTSIVLLVICVLYLYFKTITHKTIFIPKWKNKENKNENINMIMSLILLIVMAIMIVFSALFLVKSINGVVDSHKISETFIGLILLPIVGHSAKNCKEELMAKICKGKLMAKICNSVRSSVETAIFIIPFLVILGWIIKQPMNLSFLPFETVCLFVAEILKNYLVQMGKLIG</sequence>
<feature type="transmembrane region" description="Helical" evidence="8">
    <location>
        <begin position="93"/>
        <end position="113"/>
    </location>
</feature>
<feature type="transmembrane region" description="Helical" evidence="8">
    <location>
        <begin position="247"/>
        <end position="268"/>
    </location>
</feature>
<keyword evidence="6" id="KW-0406">Ion transport</keyword>
<evidence type="ECO:0000256" key="4">
    <source>
        <dbReference type="ARBA" id="ARBA00022692"/>
    </source>
</evidence>
<dbReference type="PANTHER" id="PTHR31503">
    <property type="entry name" value="VACUOLAR CALCIUM ION TRANSPORTER"/>
    <property type="match status" value="1"/>
</dbReference>
<keyword evidence="3" id="KW-0813">Transport</keyword>
<name>A0ABM8W5L2_GIGMA</name>
<proteinExistence type="inferred from homology"/>
<feature type="transmembrane region" description="Helical" evidence="8">
    <location>
        <begin position="206"/>
        <end position="226"/>
    </location>
</feature>
<reference evidence="10 11" key="1">
    <citation type="submission" date="2021-06" db="EMBL/GenBank/DDBJ databases">
        <authorList>
            <person name="Kallberg Y."/>
            <person name="Tangrot J."/>
            <person name="Rosling A."/>
        </authorList>
    </citation>
    <scope>NUCLEOTIDE SEQUENCE [LARGE SCALE GENOMIC DNA]</scope>
    <source>
        <strain evidence="10 11">120-4 pot B 10/14</strain>
    </source>
</reference>
<feature type="transmembrane region" description="Helical" evidence="8">
    <location>
        <begin position="168"/>
        <end position="194"/>
    </location>
</feature>